<dbReference type="InterPro" id="IPR032267">
    <property type="entry name" value="DUF4832"/>
</dbReference>
<keyword evidence="4" id="KW-1185">Reference proteome</keyword>
<dbReference type="eggNOG" id="COG1874">
    <property type="taxonomic scope" value="Bacteria"/>
</dbReference>
<evidence type="ECO:0000313" key="3">
    <source>
        <dbReference type="EMBL" id="EMS70965.1"/>
    </source>
</evidence>
<accession>S0FH44</accession>
<dbReference type="EMBL" id="AORV01000045">
    <property type="protein sequence ID" value="EMS70965.1"/>
    <property type="molecule type" value="Genomic_DNA"/>
</dbReference>
<dbReference type="AlphaFoldDB" id="S0FH44"/>
<evidence type="ECO:0000256" key="1">
    <source>
        <dbReference type="SAM" id="SignalP"/>
    </source>
</evidence>
<proteinExistence type="predicted"/>
<feature type="signal peptide" evidence="1">
    <location>
        <begin position="1"/>
        <end position="24"/>
    </location>
</feature>
<keyword evidence="1" id="KW-0732">Signal</keyword>
<dbReference type="PATRIC" id="fig|1195236.3.peg.3513"/>
<protein>
    <recommendedName>
        <fullName evidence="2">DUF4832 domain-containing protein</fullName>
    </recommendedName>
</protein>
<dbReference type="SUPFAM" id="SSF49344">
    <property type="entry name" value="CBD9-like"/>
    <property type="match status" value="1"/>
</dbReference>
<sequence>MLRKKIFSLTLCFALTLGICPVTGGPGTALASTSGHTAHPIGTGASFDNNPLKGFVPFDGSTTTFPHSLEWFYIPVRDVQTGMNTFNWSALETRLNAISGRGHQAVFRFYYDYPGVSTGVPQFLIDGGLTMRRYDEPADLGGAGYCPDYENQTFRTSMQNFIKAFGTKYDGDPRIGYITLGLLGFWGEWHNWPYDEDTSDGKPNWNISNTVYNEVLTTFDTYFNKTQLCVREPKAGVPNASANIGYHDDSFGYATLSSGAGGQTWSFVQKLINLNQQNKWTSNCIGGEVYPPDQSTIFASTPWKGSTNQTWAACLSEAHPTWLMCEQIKNYTGTTLANARTASKQLGYDFQVAAAYYDNLSSSSALYLGIDIKNIGIAPFYYDHTMWPVQIGVKQGGTLVKSWTTTWDLNTIPAGASVKTFEHTVSSPGLASGTYNMCIKVINPLSNGNNLGFANAGQNTDGWLDLGSFTVGGTVPPPTGNITIDGNASDWSGISPLATAAGQTATSLKVTNDANYIYFCVQGSNLSANGQIFINADNNSSTGYVEGSWTDSGCDYMIETGTLYSHPANNNNWSWNDLGTSNVTVSKNASVYEARIARSAIGNPGGTIRAGFKDMNGNWELVCRLPASGTLPGYTLK</sequence>
<evidence type="ECO:0000259" key="2">
    <source>
        <dbReference type="Pfam" id="PF16116"/>
    </source>
</evidence>
<name>S0FH44_RUMCE</name>
<dbReference type="RefSeq" id="WP_004627495.1">
    <property type="nucleotide sequence ID" value="NZ_AORV01000045.1"/>
</dbReference>
<dbReference type="Pfam" id="PF16116">
    <property type="entry name" value="DUF4832"/>
    <property type="match status" value="1"/>
</dbReference>
<dbReference type="Gene3D" id="3.20.20.80">
    <property type="entry name" value="Glycosidases"/>
    <property type="match status" value="1"/>
</dbReference>
<comment type="caution">
    <text evidence="3">The sequence shown here is derived from an EMBL/GenBank/DDBJ whole genome shotgun (WGS) entry which is preliminary data.</text>
</comment>
<organism evidence="3 4">
    <name type="scientific">Ruminiclostridium cellobioparum subsp. termitidis CT1112</name>
    <dbReference type="NCBI Taxonomy" id="1195236"/>
    <lineage>
        <taxon>Bacteria</taxon>
        <taxon>Bacillati</taxon>
        <taxon>Bacillota</taxon>
        <taxon>Clostridia</taxon>
        <taxon>Eubacteriales</taxon>
        <taxon>Oscillospiraceae</taxon>
        <taxon>Ruminiclostridium</taxon>
    </lineage>
</organism>
<feature type="chain" id="PRO_5039418113" description="DUF4832 domain-containing protein" evidence="1">
    <location>
        <begin position="25"/>
        <end position="637"/>
    </location>
</feature>
<dbReference type="STRING" id="1195236.CTER_3290"/>
<evidence type="ECO:0000313" key="4">
    <source>
        <dbReference type="Proteomes" id="UP000014155"/>
    </source>
</evidence>
<gene>
    <name evidence="3" type="ORF">CTER_3290</name>
</gene>
<dbReference type="Proteomes" id="UP000014155">
    <property type="component" value="Unassembled WGS sequence"/>
</dbReference>
<feature type="domain" description="DUF4832" evidence="2">
    <location>
        <begin position="244"/>
        <end position="446"/>
    </location>
</feature>
<reference evidence="3 4" key="1">
    <citation type="journal article" date="2013" name="Genome Announc.">
        <title>Draft Genome Sequence of the Cellulolytic, Mesophilic, Anaerobic Bacterium Clostridium termitidis Strain CT1112 (DSM 5398).</title>
        <authorList>
            <person name="Lal S."/>
            <person name="Ramachandran U."/>
            <person name="Zhang X."/>
            <person name="Munir R."/>
            <person name="Sparling R."/>
            <person name="Levin D.B."/>
        </authorList>
    </citation>
    <scope>NUCLEOTIDE SEQUENCE [LARGE SCALE GENOMIC DNA]</scope>
    <source>
        <strain evidence="3 4">CT1112</strain>
    </source>
</reference>